<name>A0A6N3CIP1_9FIRM</name>
<feature type="transmembrane region" description="Helical" evidence="1">
    <location>
        <begin position="193"/>
        <end position="211"/>
    </location>
</feature>
<feature type="transmembrane region" description="Helical" evidence="1">
    <location>
        <begin position="162"/>
        <end position="181"/>
    </location>
</feature>
<organism evidence="3">
    <name type="scientific">Intestinibacter bartlettii</name>
    <dbReference type="NCBI Taxonomy" id="261299"/>
    <lineage>
        <taxon>Bacteria</taxon>
        <taxon>Bacillati</taxon>
        <taxon>Bacillota</taxon>
        <taxon>Clostridia</taxon>
        <taxon>Peptostreptococcales</taxon>
        <taxon>Peptostreptococcaceae</taxon>
        <taxon>Intestinibacter</taxon>
    </lineage>
</organism>
<feature type="domain" description="Acyltransferase 3" evidence="2">
    <location>
        <begin position="3"/>
        <end position="303"/>
    </location>
</feature>
<dbReference type="InterPro" id="IPR002656">
    <property type="entry name" value="Acyl_transf_3_dom"/>
</dbReference>
<feature type="transmembrane region" description="Helical" evidence="1">
    <location>
        <begin position="102"/>
        <end position="121"/>
    </location>
</feature>
<sequence>MYYFINCLRALAAVLITNAHYTNVYPISIIANGGLLGDILFFAVSGYCLYNIRLSLWKWYKKRISRIYPSVIIVTVVYILGKFYYCNGIKTLFYLLIYPTKYHFVASIMILYIIYYFAIILSKKYSNITIDRVFLLTLIIQFIVYVSIYDKSHYHIDSVYEPMVRFLFFEAMLIGAKFNESKYLYLNKKEDKGLLKIIVPFIIYFASKLVFSKYQNISMYQILNQYIILILMFYIFRYFISLEDKIKQLPKYIYKFIKLLSDITLEIYLVQSVIIAQFENYAFPINFIVITSIILGSAYLVYIIKNKFFNIIDHLH</sequence>
<keyword evidence="1" id="KW-0472">Membrane</keyword>
<keyword evidence="3" id="KW-0012">Acyltransferase</keyword>
<feature type="transmembrane region" description="Helical" evidence="1">
    <location>
        <begin position="29"/>
        <end position="50"/>
    </location>
</feature>
<keyword evidence="1" id="KW-0812">Transmembrane</keyword>
<feature type="transmembrane region" description="Helical" evidence="1">
    <location>
        <begin position="281"/>
        <end position="304"/>
    </location>
</feature>
<dbReference type="GO" id="GO:0016747">
    <property type="term" value="F:acyltransferase activity, transferring groups other than amino-acyl groups"/>
    <property type="evidence" value="ECO:0007669"/>
    <property type="project" value="InterPro"/>
</dbReference>
<accession>A0A6N3CIP1</accession>
<dbReference type="Pfam" id="PF01757">
    <property type="entry name" value="Acyl_transf_3"/>
    <property type="match status" value="1"/>
</dbReference>
<keyword evidence="1" id="KW-1133">Transmembrane helix</keyword>
<feature type="transmembrane region" description="Helical" evidence="1">
    <location>
        <begin position="252"/>
        <end position="275"/>
    </location>
</feature>
<dbReference type="AlphaFoldDB" id="A0A6N3CIP1"/>
<proteinExistence type="predicted"/>
<reference evidence="3" key="1">
    <citation type="submission" date="2019-11" db="EMBL/GenBank/DDBJ databases">
        <authorList>
            <person name="Feng L."/>
        </authorList>
    </citation>
    <scope>NUCLEOTIDE SEQUENCE</scope>
    <source>
        <strain evidence="3">IbartlettiiLFYP30</strain>
    </source>
</reference>
<evidence type="ECO:0000259" key="2">
    <source>
        <dbReference type="Pfam" id="PF01757"/>
    </source>
</evidence>
<dbReference type="EMBL" id="CACRUE010000028">
    <property type="protein sequence ID" value="VYU14878.1"/>
    <property type="molecule type" value="Genomic_DNA"/>
</dbReference>
<protein>
    <submittedName>
        <fullName evidence="3">Acyltransferase family protein</fullName>
    </submittedName>
</protein>
<gene>
    <name evidence="3" type="ORF">IBLFYP30_01860</name>
</gene>
<feature type="transmembrane region" description="Helical" evidence="1">
    <location>
        <begin position="223"/>
        <end position="240"/>
    </location>
</feature>
<keyword evidence="3" id="KW-0808">Transferase</keyword>
<evidence type="ECO:0000313" key="3">
    <source>
        <dbReference type="EMBL" id="VYU14878.1"/>
    </source>
</evidence>
<feature type="transmembrane region" description="Helical" evidence="1">
    <location>
        <begin position="71"/>
        <end position="96"/>
    </location>
</feature>
<feature type="transmembrane region" description="Helical" evidence="1">
    <location>
        <begin position="133"/>
        <end position="150"/>
    </location>
</feature>
<evidence type="ECO:0000256" key="1">
    <source>
        <dbReference type="SAM" id="Phobius"/>
    </source>
</evidence>